<gene>
    <name evidence="1" type="ORF">FSUBG_8126</name>
</gene>
<dbReference type="GeneID" id="59321221"/>
<comment type="caution">
    <text evidence="1">The sequence shown here is derived from an EMBL/GenBank/DDBJ whole genome shotgun (WGS) entry which is preliminary data.</text>
</comment>
<protein>
    <submittedName>
        <fullName evidence="1">Uncharacterized protein</fullName>
    </submittedName>
</protein>
<dbReference type="OrthoDB" id="5102296at2759"/>
<dbReference type="EMBL" id="JAAOAV010000108">
    <property type="protein sequence ID" value="KAF5601562.1"/>
    <property type="molecule type" value="Genomic_DNA"/>
</dbReference>
<proteinExistence type="predicted"/>
<keyword evidence="2" id="KW-1185">Reference proteome</keyword>
<sequence>MRRRMEQLPLSRISALEADAEFERRPQTEMEIWVKHSLHTCRLGRKRKKWQEYAVPLAKTDDLVMTAIALLYSSHMNLTGTEGFAQPYQNHFANLFAIREKKNLSTADENLQTLVALLVVLLSRVAGPEEMFLQTEIKLLAMMMRLDPSPNASSVDHTAIRQWIFAEAGLMNDVRENSLGGDRRER</sequence>
<reference evidence="1 2" key="1">
    <citation type="submission" date="2020-05" db="EMBL/GenBank/DDBJ databases">
        <title>Identification and distribution of gene clusters putatively required for synthesis of sphingolipid metabolism inhibitors in phylogenetically diverse species of the filamentous fungus Fusarium.</title>
        <authorList>
            <person name="Kim H.-S."/>
            <person name="Busman M."/>
            <person name="Brown D.W."/>
            <person name="Divon H."/>
            <person name="Uhlig S."/>
            <person name="Proctor R.H."/>
        </authorList>
    </citation>
    <scope>NUCLEOTIDE SEQUENCE [LARGE SCALE GENOMIC DNA]</scope>
    <source>
        <strain evidence="1 2">NRRL 66333</strain>
    </source>
</reference>
<name>A0A8H5UW68_GIBSU</name>
<dbReference type="RefSeq" id="XP_036536395.1">
    <property type="nucleotide sequence ID" value="XM_036686503.1"/>
</dbReference>
<dbReference type="Proteomes" id="UP000547976">
    <property type="component" value="Unassembled WGS sequence"/>
</dbReference>
<accession>A0A8H5UW68</accession>
<dbReference type="AlphaFoldDB" id="A0A8H5UW68"/>
<evidence type="ECO:0000313" key="1">
    <source>
        <dbReference type="EMBL" id="KAF5601562.1"/>
    </source>
</evidence>
<organism evidence="1 2">
    <name type="scientific">Gibberella subglutinans</name>
    <name type="common">Fusarium subglutinans</name>
    <dbReference type="NCBI Taxonomy" id="42677"/>
    <lineage>
        <taxon>Eukaryota</taxon>
        <taxon>Fungi</taxon>
        <taxon>Dikarya</taxon>
        <taxon>Ascomycota</taxon>
        <taxon>Pezizomycotina</taxon>
        <taxon>Sordariomycetes</taxon>
        <taxon>Hypocreomycetidae</taxon>
        <taxon>Hypocreales</taxon>
        <taxon>Nectriaceae</taxon>
        <taxon>Fusarium</taxon>
        <taxon>Fusarium fujikuroi species complex</taxon>
    </lineage>
</organism>
<evidence type="ECO:0000313" key="2">
    <source>
        <dbReference type="Proteomes" id="UP000547976"/>
    </source>
</evidence>